<dbReference type="Proteomes" id="UP000533269">
    <property type="component" value="Unassembled WGS sequence"/>
</dbReference>
<dbReference type="EMBL" id="JACHVY010000010">
    <property type="protein sequence ID" value="MBB2903575.1"/>
    <property type="molecule type" value="Genomic_DNA"/>
</dbReference>
<accession>A0A7W4TR52</accession>
<protein>
    <submittedName>
        <fullName evidence="1">Uncharacterized protein</fullName>
    </submittedName>
</protein>
<reference evidence="1 2" key="1">
    <citation type="submission" date="2020-08" db="EMBL/GenBank/DDBJ databases">
        <title>The Agave Microbiome: Exploring the role of microbial communities in plant adaptations to desert environments.</title>
        <authorList>
            <person name="Partida-Martinez L.P."/>
        </authorList>
    </citation>
    <scope>NUCLEOTIDE SEQUENCE [LARGE SCALE GENOMIC DNA]</scope>
    <source>
        <strain evidence="1 2">AS2.23</strain>
    </source>
</reference>
<reference evidence="1 2" key="2">
    <citation type="submission" date="2020-08" db="EMBL/GenBank/DDBJ databases">
        <authorList>
            <person name="Partida-Martinez L."/>
            <person name="Huntemann M."/>
            <person name="Clum A."/>
            <person name="Wang J."/>
            <person name="Palaniappan K."/>
            <person name="Ritter S."/>
            <person name="Chen I.-M."/>
            <person name="Stamatis D."/>
            <person name="Reddy T."/>
            <person name="O'Malley R."/>
            <person name="Daum C."/>
            <person name="Shapiro N."/>
            <person name="Ivanova N."/>
            <person name="Kyrpides N."/>
            <person name="Woyke T."/>
        </authorList>
    </citation>
    <scope>NUCLEOTIDE SEQUENCE [LARGE SCALE GENOMIC DNA]</scope>
    <source>
        <strain evidence="1 2">AS2.23</strain>
    </source>
</reference>
<proteinExistence type="predicted"/>
<dbReference type="RefSeq" id="WP_183393169.1">
    <property type="nucleotide sequence ID" value="NZ_JACHVY010000010.1"/>
</dbReference>
<evidence type="ECO:0000313" key="2">
    <source>
        <dbReference type="Proteomes" id="UP000533269"/>
    </source>
</evidence>
<name>A0A7W4TR52_KINRA</name>
<evidence type="ECO:0000313" key="1">
    <source>
        <dbReference type="EMBL" id="MBB2903575.1"/>
    </source>
</evidence>
<dbReference type="AlphaFoldDB" id="A0A7W4TR52"/>
<organism evidence="1 2">
    <name type="scientific">Kineococcus radiotolerans</name>
    <dbReference type="NCBI Taxonomy" id="131568"/>
    <lineage>
        <taxon>Bacteria</taxon>
        <taxon>Bacillati</taxon>
        <taxon>Actinomycetota</taxon>
        <taxon>Actinomycetes</taxon>
        <taxon>Kineosporiales</taxon>
        <taxon>Kineosporiaceae</taxon>
        <taxon>Kineococcus</taxon>
    </lineage>
</organism>
<comment type="caution">
    <text evidence="1">The sequence shown here is derived from an EMBL/GenBank/DDBJ whole genome shotgun (WGS) entry which is preliminary data.</text>
</comment>
<gene>
    <name evidence="1" type="ORF">FHR75_004418</name>
</gene>
<sequence length="274" mass="31080">MDLQPGAVYAVGDVTSSYFPWQQAEYLSPDPDSRVKVRLKYCSGPRAGQEITMALGQVLCPWEKHDETRAFYQRRWNLDADRVNHDSDDIEAAHTLWRAVSGHESRYRSRWSGEKSVMQAAWEDAGLSGDVEEGDPLGHIEGGLHLSLGSLITWAKTYALTHPGVVAQMVITKRESYDWLRDFDARLPKKYKTRSREPFQVSDAVQRLLHWAGRDEGFATRVLAAKNPAALRDDRIDELIAQNQQLRSVLQRLRWHLLEGQNLTGQIDMAIGPG</sequence>